<dbReference type="EC" id="3.6.4.13" evidence="1"/>
<dbReference type="GO" id="GO:0016787">
    <property type="term" value="F:hydrolase activity"/>
    <property type="evidence" value="ECO:0007669"/>
    <property type="project" value="UniProtKB-KW"/>
</dbReference>
<dbReference type="STRING" id="282301.A0A1I8HZA4"/>
<dbReference type="Pfam" id="PF00270">
    <property type="entry name" value="DEAD"/>
    <property type="match status" value="1"/>
</dbReference>
<dbReference type="InterPro" id="IPR027417">
    <property type="entry name" value="P-loop_NTPase"/>
</dbReference>
<comment type="catalytic activity">
    <reaction evidence="8">
        <text>ATP + H2O = ADP + phosphate + H(+)</text>
        <dbReference type="Rhea" id="RHEA:13065"/>
        <dbReference type="ChEBI" id="CHEBI:15377"/>
        <dbReference type="ChEBI" id="CHEBI:15378"/>
        <dbReference type="ChEBI" id="CHEBI:30616"/>
        <dbReference type="ChEBI" id="CHEBI:43474"/>
        <dbReference type="ChEBI" id="CHEBI:456216"/>
        <dbReference type="EC" id="3.6.4.13"/>
    </reaction>
</comment>
<dbReference type="PROSITE" id="PS51194">
    <property type="entry name" value="HELICASE_CTER"/>
    <property type="match status" value="1"/>
</dbReference>
<evidence type="ECO:0000256" key="7">
    <source>
        <dbReference type="ARBA" id="ARBA00038041"/>
    </source>
</evidence>
<keyword evidence="5" id="KW-0067">ATP-binding</keyword>
<reference evidence="10" key="1">
    <citation type="submission" date="2016-11" db="UniProtKB">
        <authorList>
            <consortium name="WormBaseParasite"/>
        </authorList>
    </citation>
    <scope>IDENTIFICATION</scope>
</reference>
<sequence length="619" mass="67815">MEFESFSLNPALLSAISDLNWFEPTEIQRHVIPLILDGKNVLAWARTGSGKTGAFAVPIVEKILQIKMALPEDSAERAATRALILAPTKELCAQAAGAVAQLTAYCSRLIRCVDASAHASTDVLRPQLLERPDIVVGTPSGLLAHVNAGSLTLEPDKLLTVVVDEADLVFSFGYEEDFKQLRQLMPAKFQAILVSATLGSGDVKRLRKALLKAGVWSRVELTESALLPGPDQLLQYSVRCSEEDRFVLLYSLIKLRLIRGKSLIFVNTVDRGYRVKLFLEQFAIRSVLLNSELPLATRCHVVQQFNKGLYDILIASDRSFSDGQAGDDGDNGRQEDGPSKQKKRRVRQQGDREFGVSRGVDFQLVSNVINFELPASAKAYVHRVGRTSRAGQQGTALSFVASEQDSDKLAKIEALVGQELRPFQFRMEELDGFRYRARDAMRAVTSAAVRESRVREIRQELLNSAKLRAHFADNPRDLHLLRHDKELHTARVQAHLRHVPEYIVPDALRDIVTGGGGGHKRRRRNPRFGGGGGGGGGAGKETKSGGASSTDKEIKGRRFGGSGGAGPSIPMTADQRRRQRKAADPLYSARAALQLGRRAGGSGGGAKRHQKKKPTKSKV</sequence>
<comment type="similarity">
    <text evidence="7">Belongs to the DEAD box helicase family. DDX56/DBP9 subfamily.</text>
</comment>
<keyword evidence="9" id="KW-1185">Reference proteome</keyword>
<evidence type="ECO:0000256" key="3">
    <source>
        <dbReference type="ARBA" id="ARBA00022801"/>
    </source>
</evidence>
<dbReference type="WBParaSite" id="maker-uti_cns_0008926-snap-gene-0.4-mRNA-1">
    <property type="protein sequence ID" value="maker-uti_cns_0008926-snap-gene-0.4-mRNA-1"/>
    <property type="gene ID" value="maker-uti_cns_0008926-snap-gene-0.4"/>
</dbReference>
<organism evidence="9 10">
    <name type="scientific">Macrostomum lignano</name>
    <dbReference type="NCBI Taxonomy" id="282301"/>
    <lineage>
        <taxon>Eukaryota</taxon>
        <taxon>Metazoa</taxon>
        <taxon>Spiralia</taxon>
        <taxon>Lophotrochozoa</taxon>
        <taxon>Platyhelminthes</taxon>
        <taxon>Rhabditophora</taxon>
        <taxon>Macrostomorpha</taxon>
        <taxon>Macrostomida</taxon>
        <taxon>Macrostomidae</taxon>
        <taxon>Macrostomum</taxon>
    </lineage>
</organism>
<evidence type="ECO:0000313" key="9">
    <source>
        <dbReference type="Proteomes" id="UP000095280"/>
    </source>
</evidence>
<dbReference type="PROSITE" id="PS51195">
    <property type="entry name" value="Q_MOTIF"/>
    <property type="match status" value="1"/>
</dbReference>
<accession>A0A1I8HZA4</accession>
<dbReference type="OrthoDB" id="1191041at2759"/>
<dbReference type="PANTHER" id="PTHR47959:SF21">
    <property type="entry name" value="DEAD-BOX HELICASE 56"/>
    <property type="match status" value="1"/>
</dbReference>
<dbReference type="InterPro" id="IPR001650">
    <property type="entry name" value="Helicase_C-like"/>
</dbReference>
<keyword evidence="6" id="KW-0694">RNA-binding</keyword>
<dbReference type="InterPro" id="IPR014001">
    <property type="entry name" value="Helicase_ATP-bd"/>
</dbReference>
<dbReference type="GO" id="GO:0005524">
    <property type="term" value="F:ATP binding"/>
    <property type="evidence" value="ECO:0007669"/>
    <property type="project" value="UniProtKB-KW"/>
</dbReference>
<dbReference type="GO" id="GO:0005829">
    <property type="term" value="C:cytosol"/>
    <property type="evidence" value="ECO:0007669"/>
    <property type="project" value="TreeGrafter"/>
</dbReference>
<evidence type="ECO:0000313" key="10">
    <source>
        <dbReference type="WBParaSite" id="maker-uti_cns_0008926-snap-gene-0.4-mRNA-1"/>
    </source>
</evidence>
<dbReference type="SMART" id="SM00490">
    <property type="entry name" value="HELICc"/>
    <property type="match status" value="1"/>
</dbReference>
<evidence type="ECO:0000256" key="8">
    <source>
        <dbReference type="ARBA" id="ARBA00047984"/>
    </source>
</evidence>
<proteinExistence type="inferred from homology"/>
<evidence type="ECO:0000256" key="1">
    <source>
        <dbReference type="ARBA" id="ARBA00012552"/>
    </source>
</evidence>
<evidence type="ECO:0000256" key="4">
    <source>
        <dbReference type="ARBA" id="ARBA00022806"/>
    </source>
</evidence>
<dbReference type="SUPFAM" id="SSF52540">
    <property type="entry name" value="P-loop containing nucleoside triphosphate hydrolases"/>
    <property type="match status" value="2"/>
</dbReference>
<name>A0A1I8HZA4_9PLAT</name>
<evidence type="ECO:0000256" key="5">
    <source>
        <dbReference type="ARBA" id="ARBA00022840"/>
    </source>
</evidence>
<dbReference type="Pfam" id="PF00271">
    <property type="entry name" value="Helicase_C"/>
    <property type="match status" value="2"/>
</dbReference>
<dbReference type="CDD" id="cd17961">
    <property type="entry name" value="DEADc_DDX56"/>
    <property type="match status" value="1"/>
</dbReference>
<dbReference type="PANTHER" id="PTHR47959">
    <property type="entry name" value="ATP-DEPENDENT RNA HELICASE RHLE-RELATED"/>
    <property type="match status" value="1"/>
</dbReference>
<dbReference type="InterPro" id="IPR050079">
    <property type="entry name" value="DEAD_box_RNA_helicase"/>
</dbReference>
<dbReference type="AlphaFoldDB" id="A0A1I8HZA4"/>
<evidence type="ECO:0000256" key="2">
    <source>
        <dbReference type="ARBA" id="ARBA00022741"/>
    </source>
</evidence>
<keyword evidence="2" id="KW-0547">Nucleotide-binding</keyword>
<dbReference type="InterPro" id="IPR011545">
    <property type="entry name" value="DEAD/DEAH_box_helicase_dom"/>
</dbReference>
<dbReference type="PROSITE" id="PS51192">
    <property type="entry name" value="HELICASE_ATP_BIND_1"/>
    <property type="match status" value="1"/>
</dbReference>
<keyword evidence="3" id="KW-0378">Hydrolase</keyword>
<dbReference type="GO" id="GO:0003724">
    <property type="term" value="F:RNA helicase activity"/>
    <property type="evidence" value="ECO:0007669"/>
    <property type="project" value="UniProtKB-EC"/>
</dbReference>
<evidence type="ECO:0000256" key="6">
    <source>
        <dbReference type="ARBA" id="ARBA00022884"/>
    </source>
</evidence>
<protein>
    <recommendedName>
        <fullName evidence="1">RNA helicase</fullName>
        <ecNumber evidence="1">3.6.4.13</ecNumber>
    </recommendedName>
</protein>
<dbReference type="SMART" id="SM00487">
    <property type="entry name" value="DEXDc"/>
    <property type="match status" value="1"/>
</dbReference>
<dbReference type="InterPro" id="IPR014014">
    <property type="entry name" value="RNA_helicase_DEAD_Q_motif"/>
</dbReference>
<dbReference type="CDD" id="cd18787">
    <property type="entry name" value="SF2_C_DEAD"/>
    <property type="match status" value="1"/>
</dbReference>
<dbReference type="Proteomes" id="UP000095280">
    <property type="component" value="Unplaced"/>
</dbReference>
<dbReference type="GO" id="GO:0003723">
    <property type="term" value="F:RNA binding"/>
    <property type="evidence" value="ECO:0007669"/>
    <property type="project" value="UniProtKB-KW"/>
</dbReference>
<dbReference type="Gene3D" id="3.40.50.300">
    <property type="entry name" value="P-loop containing nucleotide triphosphate hydrolases"/>
    <property type="match status" value="2"/>
</dbReference>
<keyword evidence="4" id="KW-0347">Helicase</keyword>